<dbReference type="STRING" id="286727.SAMN02982917_0115"/>
<proteinExistence type="predicted"/>
<dbReference type="RefSeq" id="WP_085092335.1">
    <property type="nucleotide sequence ID" value="NZ_FXAK01000010.1"/>
</dbReference>
<name>A0A1X7HRN6_9PROT</name>
<evidence type="ECO:0000313" key="2">
    <source>
        <dbReference type="Proteomes" id="UP000192936"/>
    </source>
</evidence>
<gene>
    <name evidence="1" type="ORF">SAMN02982917_0115</name>
</gene>
<protein>
    <submittedName>
        <fullName evidence="1">Uncharacterized protein</fullName>
    </submittedName>
</protein>
<evidence type="ECO:0000313" key="1">
    <source>
        <dbReference type="EMBL" id="SMF91113.1"/>
    </source>
</evidence>
<dbReference type="OrthoDB" id="7307812at2"/>
<reference evidence="1 2" key="1">
    <citation type="submission" date="2017-04" db="EMBL/GenBank/DDBJ databases">
        <authorList>
            <person name="Afonso C.L."/>
            <person name="Miller P.J."/>
            <person name="Scott M.A."/>
            <person name="Spackman E."/>
            <person name="Goraichik I."/>
            <person name="Dimitrov K.M."/>
            <person name="Suarez D.L."/>
            <person name="Swayne D.E."/>
        </authorList>
    </citation>
    <scope>NUCLEOTIDE SEQUENCE [LARGE SCALE GENOMIC DNA]</scope>
    <source>
        <strain evidence="1 2">A2P</strain>
    </source>
</reference>
<accession>A0A1X7HRN6</accession>
<organism evidence="1 2">
    <name type="scientific">Azospirillum oryzae</name>
    <dbReference type="NCBI Taxonomy" id="286727"/>
    <lineage>
        <taxon>Bacteria</taxon>
        <taxon>Pseudomonadati</taxon>
        <taxon>Pseudomonadota</taxon>
        <taxon>Alphaproteobacteria</taxon>
        <taxon>Rhodospirillales</taxon>
        <taxon>Azospirillaceae</taxon>
        <taxon>Azospirillum</taxon>
    </lineage>
</organism>
<dbReference type="EMBL" id="FXAK01000010">
    <property type="protein sequence ID" value="SMF91113.1"/>
    <property type="molecule type" value="Genomic_DNA"/>
</dbReference>
<sequence length="65" mass="6775">MNMSISQASMIRGADGRLYSVTAHGVSEIADTAIATARTHIRSGDRAGFETADHEAARTMIAPGA</sequence>
<dbReference type="Proteomes" id="UP000192936">
    <property type="component" value="Unassembled WGS sequence"/>
</dbReference>
<dbReference type="AlphaFoldDB" id="A0A1X7HRN6"/>